<dbReference type="RefSeq" id="WP_160031146.1">
    <property type="nucleotide sequence ID" value="NZ_CP041764.1"/>
</dbReference>
<gene>
    <name evidence="1" type="ORF">FO014_22635</name>
</gene>
<dbReference type="Proteomes" id="UP000430368">
    <property type="component" value="Chromosome"/>
</dbReference>
<dbReference type="EMBL" id="CP041764">
    <property type="protein sequence ID" value="QHA89556.1"/>
    <property type="molecule type" value="Genomic_DNA"/>
</dbReference>
<protein>
    <submittedName>
        <fullName evidence="1">Uncharacterized protein</fullName>
    </submittedName>
</protein>
<accession>A0ABX6GTE6</accession>
<proteinExistence type="predicted"/>
<evidence type="ECO:0000313" key="1">
    <source>
        <dbReference type="EMBL" id="QHA89556.1"/>
    </source>
</evidence>
<evidence type="ECO:0000313" key="2">
    <source>
        <dbReference type="Proteomes" id="UP000430368"/>
    </source>
</evidence>
<keyword evidence="2" id="KW-1185">Reference proteome</keyword>
<name>A0ABX6GTE6_9GAMM</name>
<sequence length="109" mass="12617">MNIETYFTQEEQAVTAMANTPMIRTMTDYQLVVQHRTAKEEKNDVMRLAIEIELERRGDLGYQALKYFERFKPACTTEQLDRVAAKFDLYGSLAVWAGSEVVARCDWSI</sequence>
<organism evidence="1 2">
    <name type="scientific">Serratia rhizosphaerae</name>
    <dbReference type="NCBI Taxonomy" id="2597702"/>
    <lineage>
        <taxon>Bacteria</taxon>
        <taxon>Pseudomonadati</taxon>
        <taxon>Pseudomonadota</taxon>
        <taxon>Gammaproteobacteria</taxon>
        <taxon>Enterobacterales</taxon>
        <taxon>Yersiniaceae</taxon>
        <taxon>Serratia</taxon>
    </lineage>
</organism>
<reference evidence="1 2" key="1">
    <citation type="submission" date="2019-07" db="EMBL/GenBank/DDBJ databases">
        <title>Serratia dokdonensis sp. nov., an elicitor of systemic resistance in Nicotiana Tabacum.</title>
        <authorList>
            <person name="Son J.-S."/>
            <person name="Hwang Y.-J."/>
            <person name="Lee S.-Y."/>
            <person name="Ghim S.-Y."/>
        </authorList>
    </citation>
    <scope>NUCLEOTIDE SEQUENCE [LARGE SCALE GENOMIC DNA]</scope>
    <source>
        <strain evidence="1 2">KUDC3025</strain>
    </source>
</reference>